<evidence type="ECO:0000256" key="5">
    <source>
        <dbReference type="ARBA" id="ARBA00023002"/>
    </source>
</evidence>
<comment type="similarity">
    <text evidence="2">Belongs to the nitroreductase family.</text>
</comment>
<protein>
    <submittedName>
        <fullName evidence="7">Nitroreductase</fullName>
    </submittedName>
</protein>
<dbReference type="Pfam" id="PF00881">
    <property type="entry name" value="Nitroreductase"/>
    <property type="match status" value="1"/>
</dbReference>
<evidence type="ECO:0000256" key="2">
    <source>
        <dbReference type="ARBA" id="ARBA00007118"/>
    </source>
</evidence>
<comment type="caution">
    <text evidence="7">The sequence shown here is derived from an EMBL/GenBank/DDBJ whole genome shotgun (WGS) entry which is preliminary data.</text>
</comment>
<dbReference type="EMBL" id="PVTR01000018">
    <property type="protein sequence ID" value="PRY84645.1"/>
    <property type="molecule type" value="Genomic_DNA"/>
</dbReference>
<name>A0A2T0WDA0_9BACT</name>
<dbReference type="OrthoDB" id="9809288at2"/>
<dbReference type="InterPro" id="IPR029479">
    <property type="entry name" value="Nitroreductase"/>
</dbReference>
<accession>A0A2T0WDA0</accession>
<evidence type="ECO:0000313" key="8">
    <source>
        <dbReference type="Proteomes" id="UP000238157"/>
    </source>
</evidence>
<evidence type="ECO:0000256" key="1">
    <source>
        <dbReference type="ARBA" id="ARBA00001917"/>
    </source>
</evidence>
<dbReference type="PANTHER" id="PTHR43673:SF2">
    <property type="entry name" value="NITROREDUCTASE"/>
    <property type="match status" value="1"/>
</dbReference>
<comment type="cofactor">
    <cofactor evidence="1">
        <name>FMN</name>
        <dbReference type="ChEBI" id="CHEBI:58210"/>
    </cofactor>
</comment>
<keyword evidence="4" id="KW-0288">FMN</keyword>
<proteinExistence type="inferred from homology"/>
<dbReference type="GO" id="GO:0016491">
    <property type="term" value="F:oxidoreductase activity"/>
    <property type="evidence" value="ECO:0007669"/>
    <property type="project" value="UniProtKB-KW"/>
</dbReference>
<evidence type="ECO:0000259" key="6">
    <source>
        <dbReference type="Pfam" id="PF00881"/>
    </source>
</evidence>
<dbReference type="Proteomes" id="UP000238157">
    <property type="component" value="Unassembled WGS sequence"/>
</dbReference>
<feature type="domain" description="Nitroreductase" evidence="6">
    <location>
        <begin position="9"/>
        <end position="184"/>
    </location>
</feature>
<sequence>MNTTIESLEWRYATKRMTGDKIKEDQLNGILKSIQLTATSNGLQPFSVIVVEDEQLKRKIAPNAYNQPQILESSHLLIFAAWTEITKERIDAYFQQVTDERNLTPNALSDYADRLKKNFEGMSTEAQFQWASKQAYIALGSAMIAAAEAKIDTTPMEGFIPDKIDEIFGFEAQKLGSTALLALGFRDNEKDPMVDAKKVRRSKEKLFVKV</sequence>
<reference evidence="7 8" key="1">
    <citation type="submission" date="2018-03" db="EMBL/GenBank/DDBJ databases">
        <title>Genomic Encyclopedia of Archaeal and Bacterial Type Strains, Phase II (KMG-II): from individual species to whole genera.</title>
        <authorList>
            <person name="Goeker M."/>
        </authorList>
    </citation>
    <scope>NUCLEOTIDE SEQUENCE [LARGE SCALE GENOMIC DNA]</scope>
    <source>
        <strain evidence="7 8">DSM 27929</strain>
    </source>
</reference>
<dbReference type="InterPro" id="IPR000415">
    <property type="entry name" value="Nitroreductase-like"/>
</dbReference>
<dbReference type="SUPFAM" id="SSF55469">
    <property type="entry name" value="FMN-dependent nitroreductase-like"/>
    <property type="match status" value="1"/>
</dbReference>
<keyword evidence="5" id="KW-0560">Oxidoreductase</keyword>
<keyword evidence="8" id="KW-1185">Reference proteome</keyword>
<keyword evidence="3" id="KW-0285">Flavoprotein</keyword>
<evidence type="ECO:0000256" key="4">
    <source>
        <dbReference type="ARBA" id="ARBA00022643"/>
    </source>
</evidence>
<evidence type="ECO:0000313" key="7">
    <source>
        <dbReference type="EMBL" id="PRY84645.1"/>
    </source>
</evidence>
<dbReference type="PANTHER" id="PTHR43673">
    <property type="entry name" value="NAD(P)H NITROREDUCTASE YDGI-RELATED"/>
    <property type="match status" value="1"/>
</dbReference>
<organism evidence="7 8">
    <name type="scientific">Mongoliibacter ruber</name>
    <dbReference type="NCBI Taxonomy" id="1750599"/>
    <lineage>
        <taxon>Bacteria</taxon>
        <taxon>Pseudomonadati</taxon>
        <taxon>Bacteroidota</taxon>
        <taxon>Cytophagia</taxon>
        <taxon>Cytophagales</taxon>
        <taxon>Cyclobacteriaceae</taxon>
        <taxon>Mongoliibacter</taxon>
    </lineage>
</organism>
<dbReference type="AlphaFoldDB" id="A0A2T0WDA0"/>
<dbReference type="Gene3D" id="3.40.109.10">
    <property type="entry name" value="NADH Oxidase"/>
    <property type="match status" value="1"/>
</dbReference>
<gene>
    <name evidence="7" type="ORF">CLW00_11828</name>
</gene>
<dbReference type="RefSeq" id="WP_106135466.1">
    <property type="nucleotide sequence ID" value="NZ_PVTR01000018.1"/>
</dbReference>
<evidence type="ECO:0000256" key="3">
    <source>
        <dbReference type="ARBA" id="ARBA00022630"/>
    </source>
</evidence>